<evidence type="ECO:0000259" key="1">
    <source>
        <dbReference type="Pfam" id="PF04230"/>
    </source>
</evidence>
<dbReference type="PANTHER" id="PTHR36836">
    <property type="entry name" value="COLANIC ACID BIOSYNTHESIS PROTEIN WCAK"/>
    <property type="match status" value="1"/>
</dbReference>
<evidence type="ECO:0000313" key="2">
    <source>
        <dbReference type="EMBL" id="GAF84814.1"/>
    </source>
</evidence>
<organism evidence="2">
    <name type="scientific">marine sediment metagenome</name>
    <dbReference type="NCBI Taxonomy" id="412755"/>
    <lineage>
        <taxon>unclassified sequences</taxon>
        <taxon>metagenomes</taxon>
        <taxon>ecological metagenomes</taxon>
    </lineage>
</organism>
<protein>
    <recommendedName>
        <fullName evidence="1">Polysaccharide pyruvyl transferase domain-containing protein</fullName>
    </recommendedName>
</protein>
<dbReference type="Pfam" id="PF04230">
    <property type="entry name" value="PS_pyruv_trans"/>
    <property type="match status" value="1"/>
</dbReference>
<proteinExistence type="predicted"/>
<dbReference type="PANTHER" id="PTHR36836:SF1">
    <property type="entry name" value="COLANIC ACID BIOSYNTHESIS PROTEIN WCAK"/>
    <property type="match status" value="1"/>
</dbReference>
<gene>
    <name evidence="2" type="ORF">S01H1_07027</name>
</gene>
<reference evidence="2" key="1">
    <citation type="journal article" date="2014" name="Front. Microbiol.">
        <title>High frequency of phylogenetically diverse reductive dehalogenase-homologous genes in deep subseafloor sedimentary metagenomes.</title>
        <authorList>
            <person name="Kawai M."/>
            <person name="Futagami T."/>
            <person name="Toyoda A."/>
            <person name="Takaki Y."/>
            <person name="Nishi S."/>
            <person name="Hori S."/>
            <person name="Arai W."/>
            <person name="Tsubouchi T."/>
            <person name="Morono Y."/>
            <person name="Uchiyama I."/>
            <person name="Ito T."/>
            <person name="Fujiyama A."/>
            <person name="Inagaki F."/>
            <person name="Takami H."/>
        </authorList>
    </citation>
    <scope>NUCLEOTIDE SEQUENCE</scope>
    <source>
        <strain evidence="2">Expedition CK06-06</strain>
    </source>
</reference>
<dbReference type="InterPro" id="IPR007345">
    <property type="entry name" value="Polysacch_pyruvyl_Trfase"/>
</dbReference>
<comment type="caution">
    <text evidence="2">The sequence shown here is derived from an EMBL/GenBank/DDBJ whole genome shotgun (WGS) entry which is preliminary data.</text>
</comment>
<feature type="domain" description="Polysaccharide pyruvyl transferase" evidence="1">
    <location>
        <begin position="6"/>
        <end position="53"/>
    </location>
</feature>
<feature type="non-terminal residue" evidence="2">
    <location>
        <position position="1"/>
    </location>
</feature>
<name>X0SUZ1_9ZZZZ</name>
<dbReference type="AlphaFoldDB" id="X0SUZ1"/>
<accession>X0SUZ1</accession>
<dbReference type="EMBL" id="BARS01003624">
    <property type="protein sequence ID" value="GAF84814.1"/>
    <property type="molecule type" value="Genomic_DNA"/>
</dbReference>
<sequence length="134" mass="14822">VSHKPAVKLLQGEYLADELKGIIGSCDMFLGCHLHPTIASTSMGIPTTVIASSDKYHRLIGKTMGQKAYIVDTRNCPPHELLTQIKARIDSLWANREAIKQELEKRAKMAKEQAWSYGKLIEELAQSSKKASAS</sequence>